<keyword evidence="3" id="KW-1003">Cell membrane</keyword>
<dbReference type="KEGG" id="dca:Desca_0170"/>
<evidence type="ECO:0000313" key="9">
    <source>
        <dbReference type="EMBL" id="AEF93074.1"/>
    </source>
</evidence>
<dbReference type="AlphaFoldDB" id="F6B555"/>
<dbReference type="Proteomes" id="UP000009226">
    <property type="component" value="Chromosome"/>
</dbReference>
<organism evidence="9 10">
    <name type="scientific">Desulfotomaculum nigrificans (strain DSM 14880 / VKM B-2319 / CO-1-SRB)</name>
    <name type="common">Desulfotomaculum carboxydivorans</name>
    <dbReference type="NCBI Taxonomy" id="868595"/>
    <lineage>
        <taxon>Bacteria</taxon>
        <taxon>Bacillati</taxon>
        <taxon>Bacillota</taxon>
        <taxon>Clostridia</taxon>
        <taxon>Eubacteriales</taxon>
        <taxon>Desulfotomaculaceae</taxon>
        <taxon>Desulfotomaculum</taxon>
    </lineage>
</organism>
<dbReference type="eggNOG" id="COG2860">
    <property type="taxonomic scope" value="Bacteria"/>
</dbReference>
<dbReference type="Pfam" id="PF03458">
    <property type="entry name" value="Gly_transporter"/>
    <property type="match status" value="2"/>
</dbReference>
<evidence type="ECO:0000256" key="5">
    <source>
        <dbReference type="ARBA" id="ARBA00022989"/>
    </source>
</evidence>
<feature type="transmembrane region" description="Helical" evidence="7">
    <location>
        <begin position="173"/>
        <end position="190"/>
    </location>
</feature>
<dbReference type="HOGENOM" id="CLU_064906_2_1_9"/>
<keyword evidence="5 7" id="KW-1133">Transmembrane helix</keyword>
<feature type="transmembrane region" description="Helical" evidence="7">
    <location>
        <begin position="64"/>
        <end position="84"/>
    </location>
</feature>
<sequence>MTVLYFFDLFGTFAFAVSGALIAIKKEMDLFGVMVLALVTAIGGGTTRDLLLGNTPVFALTEPVYIYVSLSAAILTFLFANAFFRIHSVIMIADALGLGTFVCIGVSRGLAANISLTGAVILGVITGVVGGIIRDMLAGEVPTVLTKHFYAMTCVAGGILYITLYRLNVNHNTVMLVTAGFIIVLRLLAIKFRWHFFKAKQTKALPDR</sequence>
<dbReference type="GO" id="GO:0005886">
    <property type="term" value="C:plasma membrane"/>
    <property type="evidence" value="ECO:0007669"/>
    <property type="project" value="UniProtKB-SubCell"/>
</dbReference>
<dbReference type="PANTHER" id="PTHR30506:SF3">
    <property type="entry name" value="UPF0126 INNER MEMBRANE PROTEIN YADS-RELATED"/>
    <property type="match status" value="1"/>
</dbReference>
<dbReference type="PANTHER" id="PTHR30506">
    <property type="entry name" value="INNER MEMBRANE PROTEIN"/>
    <property type="match status" value="1"/>
</dbReference>
<evidence type="ECO:0000256" key="6">
    <source>
        <dbReference type="ARBA" id="ARBA00023136"/>
    </source>
</evidence>
<evidence type="ECO:0000313" key="10">
    <source>
        <dbReference type="Proteomes" id="UP000009226"/>
    </source>
</evidence>
<evidence type="ECO:0000256" key="4">
    <source>
        <dbReference type="ARBA" id="ARBA00022692"/>
    </source>
</evidence>
<evidence type="ECO:0000256" key="3">
    <source>
        <dbReference type="ARBA" id="ARBA00022475"/>
    </source>
</evidence>
<proteinExistence type="inferred from homology"/>
<comment type="similarity">
    <text evidence="2">Belongs to the UPF0126 family.</text>
</comment>
<evidence type="ECO:0000259" key="8">
    <source>
        <dbReference type="Pfam" id="PF03458"/>
    </source>
</evidence>
<keyword evidence="6 7" id="KW-0472">Membrane</keyword>
<feature type="transmembrane region" description="Helical" evidence="7">
    <location>
        <begin position="91"/>
        <end position="110"/>
    </location>
</feature>
<dbReference type="EMBL" id="CP002736">
    <property type="protein sequence ID" value="AEF93074.1"/>
    <property type="molecule type" value="Genomic_DNA"/>
</dbReference>
<dbReference type="InterPro" id="IPR005115">
    <property type="entry name" value="Gly_transporter"/>
</dbReference>
<evidence type="ECO:0000256" key="7">
    <source>
        <dbReference type="SAM" id="Phobius"/>
    </source>
</evidence>
<name>F6B555_DESCC</name>
<accession>F6B555</accession>
<gene>
    <name evidence="9" type="ordered locus">Desca_0170</name>
</gene>
<dbReference type="STRING" id="868595.Desca_0170"/>
<evidence type="ECO:0000256" key="1">
    <source>
        <dbReference type="ARBA" id="ARBA00004651"/>
    </source>
</evidence>
<feature type="transmembrane region" description="Helical" evidence="7">
    <location>
        <begin position="149"/>
        <end position="167"/>
    </location>
</feature>
<feature type="transmembrane region" description="Helical" evidence="7">
    <location>
        <begin position="6"/>
        <end position="24"/>
    </location>
</feature>
<feature type="domain" description="Glycine transporter" evidence="8">
    <location>
        <begin position="6"/>
        <end position="80"/>
    </location>
</feature>
<keyword evidence="4 7" id="KW-0812">Transmembrane</keyword>
<comment type="subcellular location">
    <subcellularLocation>
        <location evidence="1">Cell membrane</location>
        <topology evidence="1">Multi-pass membrane protein</topology>
    </subcellularLocation>
</comment>
<keyword evidence="10" id="KW-1185">Reference proteome</keyword>
<protein>
    <submittedName>
        <fullName evidence="9">Uncharacterized protein family UPF0126</fullName>
    </submittedName>
</protein>
<feature type="domain" description="Glycine transporter" evidence="8">
    <location>
        <begin position="92"/>
        <end position="165"/>
    </location>
</feature>
<feature type="transmembrane region" description="Helical" evidence="7">
    <location>
        <begin position="31"/>
        <end position="52"/>
    </location>
</feature>
<reference evidence="9" key="1">
    <citation type="submission" date="2011-05" db="EMBL/GenBank/DDBJ databases">
        <title>Complete sequence of Desulfotomaculum carboxydivorans CO-1-SRB.</title>
        <authorList>
            <consortium name="US DOE Joint Genome Institute"/>
            <person name="Lucas S."/>
            <person name="Han J."/>
            <person name="Lapidus A."/>
            <person name="Cheng J.-F."/>
            <person name="Goodwin L."/>
            <person name="Pitluck S."/>
            <person name="Peters L."/>
            <person name="Mikhailova N."/>
            <person name="Lu M."/>
            <person name="Han C."/>
            <person name="Tapia R."/>
            <person name="Land M."/>
            <person name="Hauser L."/>
            <person name="Kyrpides N."/>
            <person name="Ivanova N."/>
            <person name="Pagani I."/>
            <person name="Stams A."/>
            <person name="Plugge C."/>
            <person name="Muyzer G."/>
            <person name="Kuever J."/>
            <person name="Parshina S."/>
            <person name="Ivanova A."/>
            <person name="Nazina T."/>
            <person name="Woyke T."/>
        </authorList>
    </citation>
    <scope>NUCLEOTIDE SEQUENCE [LARGE SCALE GENOMIC DNA]</scope>
    <source>
        <strain evidence="9">CO-1-SRB</strain>
    </source>
</reference>
<dbReference type="RefSeq" id="WP_013809465.1">
    <property type="nucleotide sequence ID" value="NC_015565.1"/>
</dbReference>
<evidence type="ECO:0000256" key="2">
    <source>
        <dbReference type="ARBA" id="ARBA00008193"/>
    </source>
</evidence>
<feature type="transmembrane region" description="Helical" evidence="7">
    <location>
        <begin position="116"/>
        <end position="137"/>
    </location>
</feature>